<comment type="caution">
    <text evidence="1">The sequence shown here is derived from an EMBL/GenBank/DDBJ whole genome shotgun (WGS) entry which is preliminary data.</text>
</comment>
<organism evidence="1 2">
    <name type="scientific">Carnegiea gigantea</name>
    <dbReference type="NCBI Taxonomy" id="171969"/>
    <lineage>
        <taxon>Eukaryota</taxon>
        <taxon>Viridiplantae</taxon>
        <taxon>Streptophyta</taxon>
        <taxon>Embryophyta</taxon>
        <taxon>Tracheophyta</taxon>
        <taxon>Spermatophyta</taxon>
        <taxon>Magnoliopsida</taxon>
        <taxon>eudicotyledons</taxon>
        <taxon>Gunneridae</taxon>
        <taxon>Pentapetalae</taxon>
        <taxon>Caryophyllales</taxon>
        <taxon>Cactineae</taxon>
        <taxon>Cactaceae</taxon>
        <taxon>Cactoideae</taxon>
        <taxon>Echinocereeae</taxon>
        <taxon>Carnegiea</taxon>
    </lineage>
</organism>
<dbReference type="EMBL" id="JAKOGI010000371">
    <property type="protein sequence ID" value="KAJ8435991.1"/>
    <property type="molecule type" value="Genomic_DNA"/>
</dbReference>
<gene>
    <name evidence="1" type="ORF">Cgig2_013800</name>
</gene>
<evidence type="ECO:0000313" key="1">
    <source>
        <dbReference type="EMBL" id="KAJ8435991.1"/>
    </source>
</evidence>
<protein>
    <submittedName>
        <fullName evidence="1">Uncharacterized protein</fullName>
    </submittedName>
</protein>
<sequence length="206" mass="23063">MAEDMSRKHEPISKIEYELTPRYTPLYQQNLNQCLHGEPSALGGEDVRKTVKAEQALQKAHNNVAPSQSITTPYVSNSKGAECTRKQVLTLSLLRAKKLKREISFIDQVYWKEPYGNSSAPQHSSTLRLSRAKRGTKANVSSKHYNSSSLVDATDIYAGTTENSATGETSLMLIYYSYRPQIYMLGRLKTVPQEKLPSCLSTTLKS</sequence>
<keyword evidence="2" id="KW-1185">Reference proteome</keyword>
<name>A0A9Q1QC49_9CARY</name>
<dbReference type="Proteomes" id="UP001153076">
    <property type="component" value="Unassembled WGS sequence"/>
</dbReference>
<reference evidence="1" key="1">
    <citation type="submission" date="2022-04" db="EMBL/GenBank/DDBJ databases">
        <title>Carnegiea gigantea Genome sequencing and assembly v2.</title>
        <authorList>
            <person name="Copetti D."/>
            <person name="Sanderson M.J."/>
            <person name="Burquez A."/>
            <person name="Wojciechowski M.F."/>
        </authorList>
    </citation>
    <scope>NUCLEOTIDE SEQUENCE</scope>
    <source>
        <strain evidence="1">SGP5-SGP5p</strain>
        <tissue evidence="1">Aerial part</tissue>
    </source>
</reference>
<dbReference type="AlphaFoldDB" id="A0A9Q1QC49"/>
<accession>A0A9Q1QC49</accession>
<evidence type="ECO:0000313" key="2">
    <source>
        <dbReference type="Proteomes" id="UP001153076"/>
    </source>
</evidence>
<proteinExistence type="predicted"/>